<proteinExistence type="predicted"/>
<evidence type="ECO:0000259" key="3">
    <source>
        <dbReference type="Pfam" id="PF06422"/>
    </source>
</evidence>
<accession>D0NDM2</accession>
<dbReference type="GO" id="GO:0005524">
    <property type="term" value="F:ATP binding"/>
    <property type="evidence" value="ECO:0007669"/>
    <property type="project" value="UniProtKB-KW"/>
</dbReference>
<evidence type="ECO:0000313" key="4">
    <source>
        <dbReference type="EMBL" id="EEY56179.1"/>
    </source>
</evidence>
<dbReference type="Pfam" id="PF06422">
    <property type="entry name" value="PDR_CDR"/>
    <property type="match status" value="1"/>
</dbReference>
<keyword evidence="2" id="KW-1133">Transmembrane helix</keyword>
<dbReference type="VEuPathDB" id="FungiDB:PITG_08971"/>
<dbReference type="Proteomes" id="UP000006643">
    <property type="component" value="Unassembled WGS sequence"/>
</dbReference>
<dbReference type="KEGG" id="pif:PITG_08971"/>
<evidence type="ECO:0000256" key="2">
    <source>
        <dbReference type="SAM" id="Phobius"/>
    </source>
</evidence>
<dbReference type="PANTHER" id="PTHR19241">
    <property type="entry name" value="ATP-BINDING CASSETTE TRANSPORTER"/>
    <property type="match status" value="1"/>
</dbReference>
<dbReference type="GeneID" id="9462469"/>
<reference evidence="5" key="1">
    <citation type="journal article" date="2009" name="Nature">
        <title>Genome sequence and analysis of the Irish potato famine pathogen Phytophthora infestans.</title>
        <authorList>
            <consortium name="The Broad Institute Genome Sequencing Platform"/>
            <person name="Haas B.J."/>
            <person name="Kamoun S."/>
            <person name="Zody M.C."/>
            <person name="Jiang R.H."/>
            <person name="Handsaker R.E."/>
            <person name="Cano L.M."/>
            <person name="Grabherr M."/>
            <person name="Kodira C.D."/>
            <person name="Raffaele S."/>
            <person name="Torto-Alalibo T."/>
            <person name="Bozkurt T.O."/>
            <person name="Ah-Fong A.M."/>
            <person name="Alvarado L."/>
            <person name="Anderson V.L."/>
            <person name="Armstrong M.R."/>
            <person name="Avrova A."/>
            <person name="Baxter L."/>
            <person name="Beynon J."/>
            <person name="Boevink P.C."/>
            <person name="Bollmann S.R."/>
            <person name="Bos J.I."/>
            <person name="Bulone V."/>
            <person name="Cai G."/>
            <person name="Cakir C."/>
            <person name="Carrington J.C."/>
            <person name="Chawner M."/>
            <person name="Conti L."/>
            <person name="Costanzo S."/>
            <person name="Ewan R."/>
            <person name="Fahlgren N."/>
            <person name="Fischbach M.A."/>
            <person name="Fugelstad J."/>
            <person name="Gilroy E.M."/>
            <person name="Gnerre S."/>
            <person name="Green P.J."/>
            <person name="Grenville-Briggs L.J."/>
            <person name="Griffith J."/>
            <person name="Grunwald N.J."/>
            <person name="Horn K."/>
            <person name="Horner N.R."/>
            <person name="Hu C.H."/>
            <person name="Huitema E."/>
            <person name="Jeong D.H."/>
            <person name="Jones A.M."/>
            <person name="Jones J.D."/>
            <person name="Jones R.W."/>
            <person name="Karlsson E.K."/>
            <person name="Kunjeti S.G."/>
            <person name="Lamour K."/>
            <person name="Liu Z."/>
            <person name="Ma L."/>
            <person name="Maclean D."/>
            <person name="Chibucos M.C."/>
            <person name="McDonald H."/>
            <person name="McWalters J."/>
            <person name="Meijer H.J."/>
            <person name="Morgan W."/>
            <person name="Morris P.F."/>
            <person name="Munro C.A."/>
            <person name="O'Neill K."/>
            <person name="Ospina-Giraldo M."/>
            <person name="Pinzon A."/>
            <person name="Pritchard L."/>
            <person name="Ramsahoye B."/>
            <person name="Ren Q."/>
            <person name="Restrepo S."/>
            <person name="Roy S."/>
            <person name="Sadanandom A."/>
            <person name="Savidor A."/>
            <person name="Schornack S."/>
            <person name="Schwartz D.C."/>
            <person name="Schumann U.D."/>
            <person name="Schwessinger B."/>
            <person name="Seyer L."/>
            <person name="Sharpe T."/>
            <person name="Silvar C."/>
            <person name="Song J."/>
            <person name="Studholme D.J."/>
            <person name="Sykes S."/>
            <person name="Thines M."/>
            <person name="van de Vondervoort P.J."/>
            <person name="Phuntumart V."/>
            <person name="Wawra S."/>
            <person name="Weide R."/>
            <person name="Win J."/>
            <person name="Young C."/>
            <person name="Zhou S."/>
            <person name="Fry W."/>
            <person name="Meyers B.C."/>
            <person name="van West P."/>
            <person name="Ristaino J."/>
            <person name="Govers F."/>
            <person name="Birch P.R."/>
            <person name="Whisson S.C."/>
            <person name="Judelson H.S."/>
            <person name="Nusbaum C."/>
        </authorList>
    </citation>
    <scope>NUCLEOTIDE SEQUENCE [LARGE SCALE GENOMIC DNA]</scope>
    <source>
        <strain evidence="5">T30-4</strain>
    </source>
</reference>
<sequence>MMDEISTGLDSAATFDIIVMMLNEGRVMYYGPGEEALGYFEGLGFKRPPQRDVADFLMDLVMGLLYGCVFYQVDPTDPQLVMGVIFEAALCLSMIPAIVEARDVFYKQRCAKFFEQDEELDRNTSNWVDHVNVGPPAAALPEGVKWIYTISLLTYSLSALTTVVFGDCPSGNSNAIGCRSMQNVPPTLPSGITVKKNLEVDFSMDHSEIWRNFGVLLAFVIFVRGLTILAMRFLNHQKK</sequence>
<feature type="transmembrane region" description="Helical" evidence="2">
    <location>
        <begin position="213"/>
        <end position="234"/>
    </location>
</feature>
<gene>
    <name evidence="4" type="ORF">PITG_08971</name>
</gene>
<name>D0NDM2_PHYIT</name>
<evidence type="ECO:0000256" key="1">
    <source>
        <dbReference type="ARBA" id="ARBA00022448"/>
    </source>
</evidence>
<dbReference type="HOGENOM" id="CLU_1163077_0_0_1"/>
<keyword evidence="5" id="KW-1185">Reference proteome</keyword>
<dbReference type="OrthoDB" id="123799at2759"/>
<dbReference type="InParanoid" id="D0NDM2"/>
<keyword evidence="4" id="KW-0067">ATP-binding</keyword>
<feature type="transmembrane region" description="Helical" evidence="2">
    <location>
        <begin position="79"/>
        <end position="99"/>
    </location>
</feature>
<dbReference type="eggNOG" id="KOG0065">
    <property type="taxonomic scope" value="Eukaryota"/>
</dbReference>
<dbReference type="GO" id="GO:0016020">
    <property type="term" value="C:membrane"/>
    <property type="evidence" value="ECO:0007669"/>
    <property type="project" value="InterPro"/>
</dbReference>
<keyword evidence="4" id="KW-0547">Nucleotide-binding</keyword>
<dbReference type="GO" id="GO:0042626">
    <property type="term" value="F:ATPase-coupled transmembrane transporter activity"/>
    <property type="evidence" value="ECO:0007669"/>
    <property type="project" value="InterPro"/>
</dbReference>
<organism evidence="4 5">
    <name type="scientific">Phytophthora infestans (strain T30-4)</name>
    <name type="common">Potato late blight agent</name>
    <dbReference type="NCBI Taxonomy" id="403677"/>
    <lineage>
        <taxon>Eukaryota</taxon>
        <taxon>Sar</taxon>
        <taxon>Stramenopiles</taxon>
        <taxon>Oomycota</taxon>
        <taxon>Peronosporomycetes</taxon>
        <taxon>Peronosporales</taxon>
        <taxon>Peronosporaceae</taxon>
        <taxon>Phytophthora</taxon>
    </lineage>
</organism>
<keyword evidence="2" id="KW-0812">Transmembrane</keyword>
<dbReference type="EMBL" id="DS028133">
    <property type="protein sequence ID" value="EEY56179.1"/>
    <property type="molecule type" value="Genomic_DNA"/>
</dbReference>
<dbReference type="RefSeq" id="XP_002903009.1">
    <property type="nucleotide sequence ID" value="XM_002902963.1"/>
</dbReference>
<dbReference type="AlphaFoldDB" id="D0NDM2"/>
<keyword evidence="2" id="KW-0472">Membrane</keyword>
<dbReference type="InterPro" id="IPR010929">
    <property type="entry name" value="PDR_CDR_ABC"/>
</dbReference>
<evidence type="ECO:0000313" key="5">
    <source>
        <dbReference type="Proteomes" id="UP000006643"/>
    </source>
</evidence>
<protein>
    <submittedName>
        <fullName evidence="4">ATP-binding Cassette (ABC) superfamily</fullName>
    </submittedName>
</protein>
<keyword evidence="1" id="KW-0813">Transport</keyword>
<feature type="domain" description="CDR ABC transporter" evidence="3">
    <location>
        <begin position="198"/>
        <end position="238"/>
    </location>
</feature>